<dbReference type="PANTHER" id="PTHR24960:SF83">
    <property type="entry name" value="4FE-4S FERREDOXIN-TYPE DOMAIN-CONTAINING PROTEIN"/>
    <property type="match status" value="1"/>
</dbReference>
<keyword evidence="2" id="KW-0479">Metal-binding</keyword>
<dbReference type="Pfam" id="PF12838">
    <property type="entry name" value="Fer4_7"/>
    <property type="match status" value="1"/>
</dbReference>
<dbReference type="InterPro" id="IPR017896">
    <property type="entry name" value="4Fe4S_Fe-S-bd"/>
</dbReference>
<evidence type="ECO:0000256" key="3">
    <source>
        <dbReference type="ARBA" id="ARBA00023004"/>
    </source>
</evidence>
<keyword evidence="4" id="KW-0411">Iron-sulfur</keyword>
<dbReference type="InterPro" id="IPR017900">
    <property type="entry name" value="4Fe4S_Fe_S_CS"/>
</dbReference>
<evidence type="ECO:0000256" key="1">
    <source>
        <dbReference type="ARBA" id="ARBA00022485"/>
    </source>
</evidence>
<dbReference type="InterPro" id="IPR007160">
    <property type="entry name" value="DUF362"/>
</dbReference>
<feature type="domain" description="4Fe-4S ferredoxin-type" evidence="5">
    <location>
        <begin position="219"/>
        <end position="248"/>
    </location>
</feature>
<dbReference type="RefSeq" id="WP_236889782.1">
    <property type="nucleotide sequence ID" value="NZ_AP024488.1"/>
</dbReference>
<dbReference type="Gene3D" id="3.30.70.20">
    <property type="match status" value="2"/>
</dbReference>
<sequence>MASTVYHIDLRATFQESLPEKLGRLAVTAGLDSILEERELTAVKIHFGEKGNTAFINPVFVRKIIEQIKETGATPFLTDTNTLYAGTRSDTPSHLTTAFENGFAYSVVGAPVVIADGLRGRSDEEVEVNAKHVQTAYIGTDIHHADAMVVVSHFKGHELSGFGGALKNLGMGCASRRGKLAQHSTVSPKIKRKKCIGCGMCITHCPVEAITMDDADGKKKATINPDTCVGCGDCIIVCPTGAVLIQWNQSVPTFLETMVEYAKAALTGKEGKTLFINFITDVSPLCDCIGHSDVPIVPNIGILASTDPVAIDQACVDLVNAQTANPGCSLKVNTGPGEDKFKGLHPNVDWPLQLAHAEELGLGFRTYELVKLESKGLKLKTESEE</sequence>
<feature type="domain" description="4Fe-4S ferredoxin-type" evidence="5">
    <location>
        <begin position="186"/>
        <end position="215"/>
    </location>
</feature>
<evidence type="ECO:0000256" key="2">
    <source>
        <dbReference type="ARBA" id="ARBA00022723"/>
    </source>
</evidence>
<dbReference type="PROSITE" id="PS51379">
    <property type="entry name" value="4FE4S_FER_2"/>
    <property type="match status" value="2"/>
</dbReference>
<keyword evidence="3" id="KW-0408">Iron</keyword>
<dbReference type="Proteomes" id="UP001320148">
    <property type="component" value="Chromosome"/>
</dbReference>
<dbReference type="InterPro" id="IPR050157">
    <property type="entry name" value="PSI_iron-sulfur_center"/>
</dbReference>
<proteinExistence type="predicted"/>
<dbReference type="PROSITE" id="PS00198">
    <property type="entry name" value="4FE4S_FER_1"/>
    <property type="match status" value="2"/>
</dbReference>
<evidence type="ECO:0000313" key="7">
    <source>
        <dbReference type="Proteomes" id="UP001320148"/>
    </source>
</evidence>
<dbReference type="Pfam" id="PF04015">
    <property type="entry name" value="DUF362"/>
    <property type="match status" value="1"/>
</dbReference>
<name>A0ABN6F7R9_9BACT</name>
<dbReference type="PANTHER" id="PTHR24960">
    <property type="entry name" value="PHOTOSYSTEM I IRON-SULFUR CENTER-RELATED"/>
    <property type="match status" value="1"/>
</dbReference>
<reference evidence="6 7" key="1">
    <citation type="submission" date="2021-02" db="EMBL/GenBank/DDBJ databases">
        <title>Complete genome of Desulfoluna sp. strain ASN36.</title>
        <authorList>
            <person name="Takahashi A."/>
            <person name="Kojima H."/>
            <person name="Fukui M."/>
        </authorList>
    </citation>
    <scope>NUCLEOTIDE SEQUENCE [LARGE SCALE GENOMIC DNA]</scope>
    <source>
        <strain evidence="6 7">ASN36</strain>
    </source>
</reference>
<dbReference type="EMBL" id="AP024488">
    <property type="protein sequence ID" value="BCS98382.1"/>
    <property type="molecule type" value="Genomic_DNA"/>
</dbReference>
<dbReference type="SUPFAM" id="SSF54862">
    <property type="entry name" value="4Fe-4S ferredoxins"/>
    <property type="match status" value="1"/>
</dbReference>
<keyword evidence="1" id="KW-0004">4Fe-4S</keyword>
<evidence type="ECO:0000313" key="6">
    <source>
        <dbReference type="EMBL" id="BCS98382.1"/>
    </source>
</evidence>
<evidence type="ECO:0000256" key="4">
    <source>
        <dbReference type="ARBA" id="ARBA00023014"/>
    </source>
</evidence>
<evidence type="ECO:0000259" key="5">
    <source>
        <dbReference type="PROSITE" id="PS51379"/>
    </source>
</evidence>
<keyword evidence="7" id="KW-1185">Reference proteome</keyword>
<gene>
    <name evidence="6" type="ORF">DSLASN_40140</name>
</gene>
<protein>
    <submittedName>
        <fullName evidence="6">4Fe-4S ferredoxin</fullName>
    </submittedName>
</protein>
<accession>A0ABN6F7R9</accession>
<organism evidence="6 7">
    <name type="scientific">Desulfoluna limicola</name>
    <dbReference type="NCBI Taxonomy" id="2810562"/>
    <lineage>
        <taxon>Bacteria</taxon>
        <taxon>Pseudomonadati</taxon>
        <taxon>Thermodesulfobacteriota</taxon>
        <taxon>Desulfobacteria</taxon>
        <taxon>Desulfobacterales</taxon>
        <taxon>Desulfolunaceae</taxon>
        <taxon>Desulfoluna</taxon>
    </lineage>
</organism>